<evidence type="ECO:0000313" key="2">
    <source>
        <dbReference type="Proteomes" id="UP001066276"/>
    </source>
</evidence>
<keyword evidence="2" id="KW-1185">Reference proteome</keyword>
<dbReference type="Proteomes" id="UP001066276">
    <property type="component" value="Chromosome 12"/>
</dbReference>
<evidence type="ECO:0000313" key="1">
    <source>
        <dbReference type="EMBL" id="KAJ1083380.1"/>
    </source>
</evidence>
<dbReference type="AlphaFoldDB" id="A0AAV7KYS7"/>
<dbReference type="EMBL" id="JANPWB010000016">
    <property type="protein sequence ID" value="KAJ1083380.1"/>
    <property type="molecule type" value="Genomic_DNA"/>
</dbReference>
<gene>
    <name evidence="1" type="ORF">NDU88_003539</name>
</gene>
<reference evidence="1" key="1">
    <citation type="journal article" date="2022" name="bioRxiv">
        <title>Sequencing and chromosome-scale assembly of the giantPleurodeles waltlgenome.</title>
        <authorList>
            <person name="Brown T."/>
            <person name="Elewa A."/>
            <person name="Iarovenko S."/>
            <person name="Subramanian E."/>
            <person name="Araus A.J."/>
            <person name="Petzold A."/>
            <person name="Susuki M."/>
            <person name="Suzuki K.-i.T."/>
            <person name="Hayashi T."/>
            <person name="Toyoda A."/>
            <person name="Oliveira C."/>
            <person name="Osipova E."/>
            <person name="Leigh N.D."/>
            <person name="Simon A."/>
            <person name="Yun M.H."/>
        </authorList>
    </citation>
    <scope>NUCLEOTIDE SEQUENCE</scope>
    <source>
        <strain evidence="1">20211129_DDA</strain>
        <tissue evidence="1">Liver</tissue>
    </source>
</reference>
<sequence>MEEVGISAVAPRTVHRCSVVDPIEPMRSEVRPVKESSSELDDLQLALTRLPLGRTSVMYSVVFTAGAPVPSTRAL</sequence>
<proteinExistence type="predicted"/>
<organism evidence="1 2">
    <name type="scientific">Pleurodeles waltl</name>
    <name type="common">Iberian ribbed newt</name>
    <dbReference type="NCBI Taxonomy" id="8319"/>
    <lineage>
        <taxon>Eukaryota</taxon>
        <taxon>Metazoa</taxon>
        <taxon>Chordata</taxon>
        <taxon>Craniata</taxon>
        <taxon>Vertebrata</taxon>
        <taxon>Euteleostomi</taxon>
        <taxon>Amphibia</taxon>
        <taxon>Batrachia</taxon>
        <taxon>Caudata</taxon>
        <taxon>Salamandroidea</taxon>
        <taxon>Salamandridae</taxon>
        <taxon>Pleurodelinae</taxon>
        <taxon>Pleurodeles</taxon>
    </lineage>
</organism>
<name>A0AAV7KYS7_PLEWA</name>
<protein>
    <submittedName>
        <fullName evidence="1">Uncharacterized protein</fullName>
    </submittedName>
</protein>
<comment type="caution">
    <text evidence="1">The sequence shown here is derived from an EMBL/GenBank/DDBJ whole genome shotgun (WGS) entry which is preliminary data.</text>
</comment>
<accession>A0AAV7KYS7</accession>